<dbReference type="InterPro" id="IPR006197">
    <property type="entry name" value="Peptidase_S24_LexA"/>
</dbReference>
<keyword evidence="6 12" id="KW-0068">Autocatalytic cleavage</keyword>
<dbReference type="InterPro" id="IPR006200">
    <property type="entry name" value="LexA"/>
</dbReference>
<comment type="function">
    <text evidence="12">Represses a number of genes involved in the response to DNA damage (SOS response), including recA and lexA. In the presence of single-stranded DNA, RecA interacts with LexA causing an autocatalytic cleavage which disrupts the DNA-binding part of LexA, leading to derepression of the SOS regulon and eventually DNA repair.</text>
</comment>
<dbReference type="InterPro" id="IPR015927">
    <property type="entry name" value="Peptidase_S24_S26A/B/C"/>
</dbReference>
<feature type="DNA-binding region" description="H-T-H motif" evidence="12">
    <location>
        <begin position="32"/>
        <end position="52"/>
    </location>
</feature>
<evidence type="ECO:0000256" key="4">
    <source>
        <dbReference type="ARBA" id="ARBA00022763"/>
    </source>
</evidence>
<keyword evidence="8 12" id="KW-0238">DNA-binding</keyword>
<dbReference type="GO" id="GO:0006260">
    <property type="term" value="P:DNA replication"/>
    <property type="evidence" value="ECO:0007669"/>
    <property type="project" value="UniProtKB-UniRule"/>
</dbReference>
<evidence type="ECO:0000256" key="12">
    <source>
        <dbReference type="HAMAP-Rule" id="MF_00015"/>
    </source>
</evidence>
<dbReference type="Gene3D" id="1.10.10.10">
    <property type="entry name" value="Winged helix-like DNA-binding domain superfamily/Winged helix DNA-binding domain"/>
    <property type="match status" value="1"/>
</dbReference>
<dbReference type="Pfam" id="PF00717">
    <property type="entry name" value="Peptidase_S24"/>
    <property type="match status" value="1"/>
</dbReference>
<dbReference type="PANTHER" id="PTHR33516:SF2">
    <property type="entry name" value="LEXA REPRESSOR-RELATED"/>
    <property type="match status" value="1"/>
</dbReference>
<comment type="subunit">
    <text evidence="12">Homodimer.</text>
</comment>
<comment type="similarity">
    <text evidence="1 12 13">Belongs to the peptidase S24 family.</text>
</comment>
<dbReference type="GO" id="GO:0006508">
    <property type="term" value="P:proteolysis"/>
    <property type="evidence" value="ECO:0007669"/>
    <property type="project" value="InterPro"/>
</dbReference>
<dbReference type="GO" id="GO:0003677">
    <property type="term" value="F:DNA binding"/>
    <property type="evidence" value="ECO:0007669"/>
    <property type="project" value="UniProtKB-UniRule"/>
</dbReference>
<evidence type="ECO:0000313" key="17">
    <source>
        <dbReference type="Proteomes" id="UP000256388"/>
    </source>
</evidence>
<dbReference type="Pfam" id="PF01726">
    <property type="entry name" value="LexA_DNA_bind"/>
    <property type="match status" value="1"/>
</dbReference>
<keyword evidence="4 12" id="KW-0227">DNA damage</keyword>
<dbReference type="CDD" id="cd06529">
    <property type="entry name" value="S24_LexA-like"/>
    <property type="match status" value="1"/>
</dbReference>
<dbReference type="HAMAP" id="MF_00015">
    <property type="entry name" value="LexA"/>
    <property type="match status" value="1"/>
</dbReference>
<evidence type="ECO:0000259" key="15">
    <source>
        <dbReference type="Pfam" id="PF01726"/>
    </source>
</evidence>
<evidence type="ECO:0000256" key="2">
    <source>
        <dbReference type="ARBA" id="ARBA00022491"/>
    </source>
</evidence>
<dbReference type="InterPro" id="IPR036286">
    <property type="entry name" value="LexA/Signal_pep-like_sf"/>
</dbReference>
<evidence type="ECO:0000256" key="13">
    <source>
        <dbReference type="RuleBase" id="RU003991"/>
    </source>
</evidence>
<evidence type="ECO:0000256" key="6">
    <source>
        <dbReference type="ARBA" id="ARBA00022813"/>
    </source>
</evidence>
<dbReference type="InterPro" id="IPR039418">
    <property type="entry name" value="LexA-like"/>
</dbReference>
<protein>
    <recommendedName>
        <fullName evidence="12">LexA repressor</fullName>
        <ecNumber evidence="12">3.4.21.88</ecNumber>
    </recommendedName>
</protein>
<name>A0A347ZNH9_9CHLR</name>
<dbReference type="SUPFAM" id="SSF46785">
    <property type="entry name" value="Winged helix' DNA-binding domain"/>
    <property type="match status" value="1"/>
</dbReference>
<feature type="domain" description="Peptidase S24/S26A/S26B/S26C" evidence="14">
    <location>
        <begin position="128"/>
        <end position="231"/>
    </location>
</feature>
<evidence type="ECO:0000256" key="9">
    <source>
        <dbReference type="ARBA" id="ARBA00023163"/>
    </source>
</evidence>
<keyword evidence="10 12" id="KW-0234">DNA repair</keyword>
<evidence type="ECO:0000313" key="16">
    <source>
        <dbReference type="EMBL" id="REG08463.1"/>
    </source>
</evidence>
<keyword evidence="17" id="KW-1185">Reference proteome</keyword>
<keyword evidence="3 12" id="KW-0235">DNA replication</keyword>
<sequence>MARRSEGLSKRHQKILKFLYQFQEDNGYSPSIREIGESINVQSTSLVDYYLKQLEEMGYISREQHISRSICLLKPVEGESSVIDKLAEGIRNASAAVDELLSIPIMGRIVASEPLPMPTSDVGYFDSESSIEIARSLLPAREKTDDLFALEVHGDSMIDAMVNDGDIVIMKRAQQAQNGEMVAVWLDDKDETTLKYFYKEAKGVRLQPANPNMGPIYVDNPAALRIMGKVVMVIRQMRSVAA</sequence>
<dbReference type="InterPro" id="IPR006199">
    <property type="entry name" value="LexA_DNA-bd_dom"/>
</dbReference>
<evidence type="ECO:0000256" key="7">
    <source>
        <dbReference type="ARBA" id="ARBA00023015"/>
    </source>
</evidence>
<dbReference type="Gene3D" id="2.10.109.10">
    <property type="entry name" value="Umud Fragment, subunit A"/>
    <property type="match status" value="1"/>
</dbReference>
<dbReference type="GO" id="GO:0004252">
    <property type="term" value="F:serine-type endopeptidase activity"/>
    <property type="evidence" value="ECO:0007669"/>
    <property type="project" value="UniProtKB-UniRule"/>
</dbReference>
<dbReference type="RefSeq" id="WP_116225118.1">
    <property type="nucleotide sequence ID" value="NZ_AP018437.1"/>
</dbReference>
<evidence type="ECO:0000256" key="10">
    <source>
        <dbReference type="ARBA" id="ARBA00023204"/>
    </source>
</evidence>
<comment type="catalytic activity">
    <reaction evidence="12">
        <text>Hydrolysis of Ala-|-Gly bond in repressor LexA.</text>
        <dbReference type="EC" id="3.4.21.88"/>
    </reaction>
</comment>
<keyword evidence="9 12" id="KW-0804">Transcription</keyword>
<keyword evidence="11 12" id="KW-0742">SOS response</keyword>
<evidence type="ECO:0000256" key="8">
    <source>
        <dbReference type="ARBA" id="ARBA00023125"/>
    </source>
</evidence>
<evidence type="ECO:0000256" key="3">
    <source>
        <dbReference type="ARBA" id="ARBA00022705"/>
    </source>
</evidence>
<comment type="caution">
    <text evidence="12">Lacks conserved residue(s) required for the propagation of feature annotation.</text>
</comment>
<dbReference type="GO" id="GO:0006281">
    <property type="term" value="P:DNA repair"/>
    <property type="evidence" value="ECO:0007669"/>
    <property type="project" value="UniProtKB-UniRule"/>
</dbReference>
<evidence type="ECO:0000256" key="1">
    <source>
        <dbReference type="ARBA" id="ARBA00007484"/>
    </source>
</evidence>
<dbReference type="AlphaFoldDB" id="A0A347ZNH9"/>
<comment type="caution">
    <text evidence="16">The sequence shown here is derived from an EMBL/GenBank/DDBJ whole genome shotgun (WGS) entry which is preliminary data.</text>
</comment>
<dbReference type="OrthoDB" id="9802364at2"/>
<dbReference type="SUPFAM" id="SSF51306">
    <property type="entry name" value="LexA/Signal peptidase"/>
    <property type="match status" value="1"/>
</dbReference>
<dbReference type="InterPro" id="IPR036388">
    <property type="entry name" value="WH-like_DNA-bd_sf"/>
</dbReference>
<dbReference type="NCBIfam" id="TIGR00498">
    <property type="entry name" value="lexA"/>
    <property type="match status" value="1"/>
</dbReference>
<feature type="active site" description="For autocatalytic cleavage activity" evidence="12">
    <location>
        <position position="195"/>
    </location>
</feature>
<keyword evidence="7 12" id="KW-0805">Transcription regulation</keyword>
<feature type="active site" description="For autocatalytic cleavage activity" evidence="12">
    <location>
        <position position="156"/>
    </location>
</feature>
<accession>A0A347ZNH9</accession>
<gene>
    <name evidence="12" type="primary">lexA</name>
    <name evidence="16" type="ORF">DFR64_1830</name>
</gene>
<keyword evidence="5 12" id="KW-0378">Hydrolase</keyword>
<evidence type="ECO:0000256" key="5">
    <source>
        <dbReference type="ARBA" id="ARBA00022801"/>
    </source>
</evidence>
<feature type="domain" description="LexA repressor DNA-binding" evidence="15">
    <location>
        <begin position="6"/>
        <end position="68"/>
    </location>
</feature>
<evidence type="ECO:0000259" key="14">
    <source>
        <dbReference type="Pfam" id="PF00717"/>
    </source>
</evidence>
<keyword evidence="2 12" id="KW-0678">Repressor</keyword>
<dbReference type="GO" id="GO:0009432">
    <property type="term" value="P:SOS response"/>
    <property type="evidence" value="ECO:0007669"/>
    <property type="project" value="UniProtKB-UniRule"/>
</dbReference>
<dbReference type="InterPro" id="IPR050077">
    <property type="entry name" value="LexA_repressor"/>
</dbReference>
<dbReference type="GO" id="GO:0045892">
    <property type="term" value="P:negative regulation of DNA-templated transcription"/>
    <property type="evidence" value="ECO:0007669"/>
    <property type="project" value="UniProtKB-UniRule"/>
</dbReference>
<dbReference type="Proteomes" id="UP000256388">
    <property type="component" value="Unassembled WGS sequence"/>
</dbReference>
<dbReference type="InterPro" id="IPR036390">
    <property type="entry name" value="WH_DNA-bd_sf"/>
</dbReference>
<evidence type="ECO:0000256" key="11">
    <source>
        <dbReference type="ARBA" id="ARBA00023236"/>
    </source>
</evidence>
<reference evidence="16 17" key="1">
    <citation type="submission" date="2018-08" db="EMBL/GenBank/DDBJ databases">
        <title>Genomic Encyclopedia of Type Strains, Phase IV (KMG-IV): sequencing the most valuable type-strain genomes for metagenomic binning, comparative biology and taxonomic classification.</title>
        <authorList>
            <person name="Goeker M."/>
        </authorList>
    </citation>
    <scope>NUCLEOTIDE SEQUENCE [LARGE SCALE GENOMIC DNA]</scope>
    <source>
        <strain evidence="16 17">DSM 23923</strain>
    </source>
</reference>
<dbReference type="PRINTS" id="PR00726">
    <property type="entry name" value="LEXASERPTASE"/>
</dbReference>
<proteinExistence type="inferred from homology"/>
<dbReference type="EMBL" id="QUMS01000002">
    <property type="protein sequence ID" value="REG08463.1"/>
    <property type="molecule type" value="Genomic_DNA"/>
</dbReference>
<dbReference type="EC" id="3.4.21.88" evidence="12"/>
<dbReference type="PANTHER" id="PTHR33516">
    <property type="entry name" value="LEXA REPRESSOR"/>
    <property type="match status" value="1"/>
</dbReference>
<organism evidence="16 17">
    <name type="scientific">Pelolinea submarina</name>
    <dbReference type="NCBI Taxonomy" id="913107"/>
    <lineage>
        <taxon>Bacteria</taxon>
        <taxon>Bacillati</taxon>
        <taxon>Chloroflexota</taxon>
        <taxon>Anaerolineae</taxon>
        <taxon>Anaerolineales</taxon>
        <taxon>Anaerolineaceae</taxon>
        <taxon>Pelolinea</taxon>
    </lineage>
</organism>